<dbReference type="GO" id="GO:0005524">
    <property type="term" value="F:ATP binding"/>
    <property type="evidence" value="ECO:0007669"/>
    <property type="project" value="TreeGrafter"/>
</dbReference>
<evidence type="ECO:0000256" key="1">
    <source>
        <dbReference type="SAM" id="MobiDB-lite"/>
    </source>
</evidence>
<organism evidence="2 3">
    <name type="scientific">Ensete ventricosum</name>
    <name type="common">Abyssinian banana</name>
    <name type="synonym">Musa ensete</name>
    <dbReference type="NCBI Taxonomy" id="4639"/>
    <lineage>
        <taxon>Eukaryota</taxon>
        <taxon>Viridiplantae</taxon>
        <taxon>Streptophyta</taxon>
        <taxon>Embryophyta</taxon>
        <taxon>Tracheophyta</taxon>
        <taxon>Spermatophyta</taxon>
        <taxon>Magnoliopsida</taxon>
        <taxon>Liliopsida</taxon>
        <taxon>Zingiberales</taxon>
        <taxon>Musaceae</taxon>
        <taxon>Ensete</taxon>
    </lineage>
</organism>
<dbReference type="EMBL" id="AMZH03019304">
    <property type="protein sequence ID" value="RRT40539.1"/>
    <property type="molecule type" value="Genomic_DNA"/>
</dbReference>
<dbReference type="AlphaFoldDB" id="A0A426XM19"/>
<evidence type="ECO:0000313" key="3">
    <source>
        <dbReference type="Proteomes" id="UP000287651"/>
    </source>
</evidence>
<dbReference type="InterPro" id="IPR050052">
    <property type="entry name" value="ATP-dep_Clp_protease_ClpX"/>
</dbReference>
<dbReference type="GO" id="GO:0005759">
    <property type="term" value="C:mitochondrial matrix"/>
    <property type="evidence" value="ECO:0007669"/>
    <property type="project" value="TreeGrafter"/>
</dbReference>
<dbReference type="Proteomes" id="UP000287651">
    <property type="component" value="Unassembled WGS sequence"/>
</dbReference>
<evidence type="ECO:0000313" key="2">
    <source>
        <dbReference type="EMBL" id="RRT40539.1"/>
    </source>
</evidence>
<feature type="region of interest" description="Disordered" evidence="1">
    <location>
        <begin position="167"/>
        <end position="189"/>
    </location>
</feature>
<feature type="compositionally biased region" description="Acidic residues" evidence="1">
    <location>
        <begin position="172"/>
        <end position="181"/>
    </location>
</feature>
<dbReference type="PANTHER" id="PTHR48102">
    <property type="entry name" value="ATP-DEPENDENT CLP PROTEASE ATP-BINDING SUBUNIT CLPX-LIKE, MITOCHONDRIAL-RELATED"/>
    <property type="match status" value="1"/>
</dbReference>
<sequence length="189" mass="20066">GIASSCVGTRRHLALFISRGEGGVASSRVGTWRRLTSFIPRGIALRRETSDLTVPTGRSVYRYPVGPVESGDLIAYGLVPEFVGRFPVLVKLHFTDAALCLIAKKSMAKNTGARDVNTEGKDEPIDAVVVDEDAVGSVDRPGSGAKILRGDGALERYITGSKIKDHPVSEGVEVESEGESEDASRALGL</sequence>
<dbReference type="Gene3D" id="3.40.50.300">
    <property type="entry name" value="P-loop containing nucleotide triphosphate hydrolases"/>
    <property type="match status" value="1"/>
</dbReference>
<dbReference type="GO" id="GO:0051603">
    <property type="term" value="P:proteolysis involved in protein catabolic process"/>
    <property type="evidence" value="ECO:0007669"/>
    <property type="project" value="TreeGrafter"/>
</dbReference>
<dbReference type="PANTHER" id="PTHR48102:SF7">
    <property type="entry name" value="ATP-DEPENDENT CLP PROTEASE ATP-BINDING SUBUNIT CLPX-LIKE, MITOCHONDRIAL"/>
    <property type="match status" value="1"/>
</dbReference>
<reference evidence="2 3" key="1">
    <citation type="journal article" date="2014" name="Agronomy (Basel)">
        <title>A Draft Genome Sequence for Ensete ventricosum, the Drought-Tolerant Tree Against Hunger.</title>
        <authorList>
            <person name="Harrison J."/>
            <person name="Moore K.A."/>
            <person name="Paszkiewicz K."/>
            <person name="Jones T."/>
            <person name="Grant M."/>
            <person name="Ambacheew D."/>
            <person name="Muzemil S."/>
            <person name="Studholme D.J."/>
        </authorList>
    </citation>
    <scope>NUCLEOTIDE SEQUENCE [LARGE SCALE GENOMIC DNA]</scope>
</reference>
<dbReference type="GO" id="GO:0016887">
    <property type="term" value="F:ATP hydrolysis activity"/>
    <property type="evidence" value="ECO:0007669"/>
    <property type="project" value="TreeGrafter"/>
</dbReference>
<protein>
    <submittedName>
        <fullName evidence="2">Uncharacterized protein</fullName>
    </submittedName>
</protein>
<dbReference type="InterPro" id="IPR027417">
    <property type="entry name" value="P-loop_NTPase"/>
</dbReference>
<feature type="non-terminal residue" evidence="2">
    <location>
        <position position="1"/>
    </location>
</feature>
<comment type="caution">
    <text evidence="2">The sequence shown here is derived from an EMBL/GenBank/DDBJ whole genome shotgun (WGS) entry which is preliminary data.</text>
</comment>
<proteinExistence type="predicted"/>
<name>A0A426XM19_ENSVE</name>
<gene>
    <name evidence="2" type="ORF">B296_00040017</name>
</gene>
<accession>A0A426XM19</accession>